<dbReference type="RefSeq" id="WP_167495463.1">
    <property type="nucleotide sequence ID" value="NZ_BARA01000007.1"/>
</dbReference>
<evidence type="ECO:0000313" key="2">
    <source>
        <dbReference type="Proteomes" id="UP001156708"/>
    </source>
</evidence>
<proteinExistence type="predicted"/>
<gene>
    <name evidence="1" type="ORF">GCM10007872_11260</name>
</gene>
<name>A0AA37WAV8_9PROT</name>
<sequence length="58" mass="6711">MLAAKEKRNWVYEGLDCLRSQWNLCAINLCDGNEDAMTLQTQDLSYAYLGFEPGRRTH</sequence>
<keyword evidence="2" id="KW-1185">Reference proteome</keyword>
<protein>
    <submittedName>
        <fullName evidence="1">Uncharacterized protein</fullName>
    </submittedName>
</protein>
<reference evidence="2" key="1">
    <citation type="journal article" date="2019" name="Int. J. Syst. Evol. Microbiol.">
        <title>The Global Catalogue of Microorganisms (GCM) 10K type strain sequencing project: providing services to taxonomists for standard genome sequencing and annotation.</title>
        <authorList>
            <consortium name="The Broad Institute Genomics Platform"/>
            <consortium name="The Broad Institute Genome Sequencing Center for Infectious Disease"/>
            <person name="Wu L."/>
            <person name="Ma J."/>
        </authorList>
    </citation>
    <scope>NUCLEOTIDE SEQUENCE [LARGE SCALE GENOMIC DNA]</scope>
    <source>
        <strain evidence="2">NBRC 12467</strain>
    </source>
</reference>
<dbReference type="Proteomes" id="UP001156708">
    <property type="component" value="Unassembled WGS sequence"/>
</dbReference>
<accession>A0AA37WAV8</accession>
<evidence type="ECO:0000313" key="1">
    <source>
        <dbReference type="EMBL" id="GLQ84218.1"/>
    </source>
</evidence>
<dbReference type="AlphaFoldDB" id="A0AA37WAV8"/>
<dbReference type="EMBL" id="BSNZ01000007">
    <property type="protein sequence ID" value="GLQ84218.1"/>
    <property type="molecule type" value="Genomic_DNA"/>
</dbReference>
<organism evidence="1 2">
    <name type="scientific">Gluconobacter sphaericus NBRC 12467</name>
    <dbReference type="NCBI Taxonomy" id="1307951"/>
    <lineage>
        <taxon>Bacteria</taxon>
        <taxon>Pseudomonadati</taxon>
        <taxon>Pseudomonadota</taxon>
        <taxon>Alphaproteobacteria</taxon>
        <taxon>Acetobacterales</taxon>
        <taxon>Acetobacteraceae</taxon>
        <taxon>Gluconobacter</taxon>
    </lineage>
</organism>
<comment type="caution">
    <text evidence="1">The sequence shown here is derived from an EMBL/GenBank/DDBJ whole genome shotgun (WGS) entry which is preliminary data.</text>
</comment>